<dbReference type="PROSITE" id="PS51265">
    <property type="entry name" value="ZF_DBF4"/>
    <property type="match status" value="1"/>
</dbReference>
<dbReference type="InterPro" id="IPR038545">
    <property type="entry name" value="Znf_DBF_sf"/>
</dbReference>
<dbReference type="GO" id="GO:0031431">
    <property type="term" value="C:Dbf4-dependent protein kinase complex"/>
    <property type="evidence" value="ECO:0007669"/>
    <property type="project" value="TreeGrafter"/>
</dbReference>
<accession>A0A3Q0RQI2</accession>
<dbReference type="GO" id="GO:1901987">
    <property type="term" value="P:regulation of cell cycle phase transition"/>
    <property type="evidence" value="ECO:0007669"/>
    <property type="project" value="TreeGrafter"/>
</dbReference>
<name>A0A3Q0RQI2_AMPCI</name>
<evidence type="ECO:0000256" key="9">
    <source>
        <dbReference type="ARBA" id="ARBA00040397"/>
    </source>
</evidence>
<evidence type="ECO:0000256" key="6">
    <source>
        <dbReference type="ARBA" id="ARBA00022833"/>
    </source>
</evidence>
<evidence type="ECO:0000313" key="13">
    <source>
        <dbReference type="Ensembl" id="ENSACIP00000014624.1"/>
    </source>
</evidence>
<dbReference type="SUPFAM" id="SSF52113">
    <property type="entry name" value="BRCT domain"/>
    <property type="match status" value="1"/>
</dbReference>
<dbReference type="Pfam" id="PF07535">
    <property type="entry name" value="zf-DBF"/>
    <property type="match status" value="1"/>
</dbReference>
<dbReference type="PANTHER" id="PTHR15375:SF22">
    <property type="entry name" value="PROTEIN DBF4 HOMOLOG A"/>
    <property type="match status" value="1"/>
</dbReference>
<evidence type="ECO:0000256" key="7">
    <source>
        <dbReference type="ARBA" id="ARBA00023242"/>
    </source>
</evidence>
<feature type="domain" description="DBF4-type" evidence="12">
    <location>
        <begin position="299"/>
        <end position="347"/>
    </location>
</feature>
<dbReference type="PANTHER" id="PTHR15375">
    <property type="entry name" value="ACTIVATOR OF S-PHASE KINASE-RELATED"/>
    <property type="match status" value="1"/>
</dbReference>
<evidence type="ECO:0000259" key="12">
    <source>
        <dbReference type="PROSITE" id="PS51265"/>
    </source>
</evidence>
<feature type="region of interest" description="Disordered" evidence="11">
    <location>
        <begin position="454"/>
        <end position="530"/>
    </location>
</feature>
<dbReference type="GO" id="GO:0003676">
    <property type="term" value="F:nucleic acid binding"/>
    <property type="evidence" value="ECO:0007669"/>
    <property type="project" value="InterPro"/>
</dbReference>
<dbReference type="InterPro" id="IPR036420">
    <property type="entry name" value="BRCT_dom_sf"/>
</dbReference>
<dbReference type="InterPro" id="IPR051590">
    <property type="entry name" value="Replication_Regulatory_Kinase"/>
</dbReference>
<dbReference type="AlphaFoldDB" id="A0A3Q0RQI2"/>
<feature type="region of interest" description="Disordered" evidence="11">
    <location>
        <begin position="124"/>
        <end position="161"/>
    </location>
</feature>
<keyword evidence="3" id="KW-0479">Metal-binding</keyword>
<protein>
    <recommendedName>
        <fullName evidence="9">Protein DBF4 homolog A</fullName>
    </recommendedName>
</protein>
<evidence type="ECO:0000256" key="4">
    <source>
        <dbReference type="ARBA" id="ARBA00022737"/>
    </source>
</evidence>
<dbReference type="FunFam" id="6.10.250.3410:FF:000001">
    <property type="entry name" value="Protein DBF4 homolog A"/>
    <property type="match status" value="1"/>
</dbReference>
<reference evidence="13" key="2">
    <citation type="submission" date="2025-09" db="UniProtKB">
        <authorList>
            <consortium name="Ensembl"/>
        </authorList>
    </citation>
    <scope>IDENTIFICATION</scope>
</reference>
<reference evidence="13" key="1">
    <citation type="submission" date="2025-08" db="UniProtKB">
        <authorList>
            <consortium name="Ensembl"/>
        </authorList>
    </citation>
    <scope>IDENTIFICATION</scope>
</reference>
<evidence type="ECO:0000256" key="2">
    <source>
        <dbReference type="ARBA" id="ARBA00022553"/>
    </source>
</evidence>
<dbReference type="OMA" id="KDPPGNK"/>
<evidence type="ECO:0000256" key="1">
    <source>
        <dbReference type="ARBA" id="ARBA00004123"/>
    </source>
</evidence>
<feature type="compositionally biased region" description="Polar residues" evidence="11">
    <location>
        <begin position="497"/>
        <end position="513"/>
    </location>
</feature>
<evidence type="ECO:0000256" key="8">
    <source>
        <dbReference type="ARBA" id="ARBA00023306"/>
    </source>
</evidence>
<dbReference type="Proteomes" id="UP000261340">
    <property type="component" value="Unplaced"/>
</dbReference>
<keyword evidence="8" id="KW-0131">Cell cycle</keyword>
<dbReference type="GeneTree" id="ENSGT00530000063909"/>
<dbReference type="Gene3D" id="6.10.250.3410">
    <property type="entry name" value="DBF zinc finger"/>
    <property type="match status" value="1"/>
</dbReference>
<keyword evidence="5 10" id="KW-0863">Zinc-finger</keyword>
<dbReference type="GO" id="GO:0008270">
    <property type="term" value="F:zinc ion binding"/>
    <property type="evidence" value="ECO:0007669"/>
    <property type="project" value="UniProtKB-KW"/>
</dbReference>
<evidence type="ECO:0000256" key="10">
    <source>
        <dbReference type="PROSITE-ProRule" id="PRU00600"/>
    </source>
</evidence>
<dbReference type="InterPro" id="IPR001357">
    <property type="entry name" value="BRCT_dom"/>
</dbReference>
<feature type="compositionally biased region" description="Polar residues" evidence="11">
    <location>
        <begin position="454"/>
        <end position="465"/>
    </location>
</feature>
<evidence type="ECO:0000256" key="3">
    <source>
        <dbReference type="ARBA" id="ARBA00022723"/>
    </source>
</evidence>
<proteinExistence type="predicted"/>
<dbReference type="STRING" id="61819.ENSACIP00000014624"/>
<dbReference type="GO" id="GO:0043539">
    <property type="term" value="F:protein serine/threonine kinase activator activity"/>
    <property type="evidence" value="ECO:0007669"/>
    <property type="project" value="TreeGrafter"/>
</dbReference>
<evidence type="ECO:0000256" key="11">
    <source>
        <dbReference type="SAM" id="MobiDB-lite"/>
    </source>
</evidence>
<keyword evidence="14" id="KW-1185">Reference proteome</keyword>
<feature type="compositionally biased region" description="Basic and acidic residues" evidence="11">
    <location>
        <begin position="484"/>
        <end position="494"/>
    </location>
</feature>
<evidence type="ECO:0000313" key="14">
    <source>
        <dbReference type="Proteomes" id="UP000261340"/>
    </source>
</evidence>
<dbReference type="SMART" id="SM00292">
    <property type="entry name" value="BRCT"/>
    <property type="match status" value="1"/>
</dbReference>
<dbReference type="InterPro" id="IPR006572">
    <property type="entry name" value="Znf_DBF"/>
</dbReference>
<feature type="compositionally biased region" description="Low complexity" evidence="11">
    <location>
        <begin position="131"/>
        <end position="142"/>
    </location>
</feature>
<keyword evidence="7" id="KW-0539">Nucleus</keyword>
<keyword evidence="6" id="KW-0862">Zinc</keyword>
<dbReference type="Gene3D" id="2.10.50.40">
    <property type="match status" value="1"/>
</dbReference>
<keyword evidence="2" id="KW-0597">Phosphoprotein</keyword>
<dbReference type="Ensembl" id="ENSACIT00000015016.1">
    <property type="protein sequence ID" value="ENSACIP00000014624.1"/>
    <property type="gene ID" value="ENSACIG00000011358.1"/>
</dbReference>
<sequence>MRSGQTYILRKEAHATHSAVFKGQGFEERRKGIYKQLEQPSLHRSGHTGEKVTLSQAKRTSLPAQVKPFAGKVFYLDLPSNRVAETLESDIKQLGGTVEKFFSKDIKYLVSNKREARYVKCLRQDSPVPSPDSGPSSPCPRSNPQCPGSHGDIKSRSQGQTDTFVTSRGKSLVERVVKEQERAQMNKILSNALEWGIKILYVDGIWYILVSLLRQMFIICSCCSSKKLYMFCAPGGRISKPFIKVEDSSRHYRPVYLTMPNMPEFNLKTSAPCSPFCPEDKDPPVNKQLGHRYYTKNRDKKRGGYCECCTVKYNQLTVHLQSGCHQAFSKSDEYLAVDRLVSTLTHNFIFSLIPIRPKCSVSSVLIAPGPCGEPELRHKGNPSETVQEEEPCTVDVNEELNSRQDLKIRSAPVSAELIHKEGDQRNCYTYSGRSRHKSLARKWPCRQNSLTSCTQKANQAQNPQFESEEAPSRSEFLPSLPTRDSQDDPVKQILHDNMNTQTELSSKSLSVKTNEQESDKKMTGKNYPGKKVGILPTESFSPVQKIQRKIKVYKHKRRKVDTNVEHVEPCDVPDNSLLKLWKLFQSSDDMDVEFHGFED</sequence>
<dbReference type="SMART" id="SM00586">
    <property type="entry name" value="ZnF_DBF"/>
    <property type="match status" value="1"/>
</dbReference>
<comment type="subcellular location">
    <subcellularLocation>
        <location evidence="1">Nucleus</location>
    </subcellularLocation>
</comment>
<evidence type="ECO:0000256" key="5">
    <source>
        <dbReference type="ARBA" id="ARBA00022771"/>
    </source>
</evidence>
<organism evidence="13 14">
    <name type="scientific">Amphilophus citrinellus</name>
    <name type="common">Midas cichlid</name>
    <name type="synonym">Cichlasoma citrinellum</name>
    <dbReference type="NCBI Taxonomy" id="61819"/>
    <lineage>
        <taxon>Eukaryota</taxon>
        <taxon>Metazoa</taxon>
        <taxon>Chordata</taxon>
        <taxon>Craniata</taxon>
        <taxon>Vertebrata</taxon>
        <taxon>Euteleostomi</taxon>
        <taxon>Actinopterygii</taxon>
        <taxon>Neopterygii</taxon>
        <taxon>Teleostei</taxon>
        <taxon>Neoteleostei</taxon>
        <taxon>Acanthomorphata</taxon>
        <taxon>Ovalentaria</taxon>
        <taxon>Cichlomorphae</taxon>
        <taxon>Cichliformes</taxon>
        <taxon>Cichlidae</taxon>
        <taxon>New World cichlids</taxon>
        <taxon>Cichlasomatinae</taxon>
        <taxon>Heroini</taxon>
        <taxon>Amphilophus</taxon>
    </lineage>
</organism>
<keyword evidence="4" id="KW-0677">Repeat</keyword>
<dbReference type="GO" id="GO:0010571">
    <property type="term" value="P:positive regulation of nuclear cell cycle DNA replication"/>
    <property type="evidence" value="ECO:0007669"/>
    <property type="project" value="TreeGrafter"/>
</dbReference>